<dbReference type="RefSeq" id="WP_129893712.1">
    <property type="nucleotide sequence ID" value="NZ_CP035758.1"/>
</dbReference>
<dbReference type="InterPro" id="IPR050555">
    <property type="entry name" value="Bact_Solute-Bind_Prot2"/>
</dbReference>
<name>A0A4P6K3Z1_KTERU</name>
<evidence type="ECO:0000259" key="4">
    <source>
        <dbReference type="Pfam" id="PF13407"/>
    </source>
</evidence>
<dbReference type="GO" id="GO:0030246">
    <property type="term" value="F:carbohydrate binding"/>
    <property type="evidence" value="ECO:0007669"/>
    <property type="project" value="TreeGrafter"/>
</dbReference>
<dbReference type="PROSITE" id="PS51257">
    <property type="entry name" value="PROKAR_LIPOPROTEIN"/>
    <property type="match status" value="1"/>
</dbReference>
<gene>
    <name evidence="5" type="ORF">EPA93_44435</name>
</gene>
<evidence type="ECO:0000256" key="2">
    <source>
        <dbReference type="ARBA" id="ARBA00022729"/>
    </source>
</evidence>
<keyword evidence="6" id="KW-1185">Reference proteome</keyword>
<feature type="domain" description="Periplasmic binding protein" evidence="4">
    <location>
        <begin position="63"/>
        <end position="326"/>
    </location>
</feature>
<sequence length="388" mass="40953">MKLFSPKRKTLSALLGFALIAVLLAACGNSATPPASTGNSSNGNGSTGSANANGKGCTKVGVLLPETASSPRWETYDKPALQKDIQAINSNLTVDLYNAQGDPNTQRNQADQALTKGDCILVVAPKDADAAAAIVTKAKGMGIPVVSYDRLINSKDLNYYVSYDGVAVGKLQGQYVIDHYKDYTKNGKNVVMINGSSDDNNAHLFYQGASETLKPLFDNGTLKKVYDQYTPGWDPATARNEMDQAMTANQNNIQIAYVANDTMANSVISALRAKQLNGKVLVTGQDATVTGIQNILLGDQAMTVFKSYSNEAQATADLVKALINGSDTSGIIKGQTTKTPGGADIPSVILQPAAVDKANLKQQIIDSGYMTKDQVCSGLKNPVVTGIC</sequence>
<dbReference type="CDD" id="cd19995">
    <property type="entry name" value="PBP1_ABC_xylose_binding-like"/>
    <property type="match status" value="1"/>
</dbReference>
<dbReference type="Proteomes" id="UP000290365">
    <property type="component" value="Chromosome"/>
</dbReference>
<dbReference type="SUPFAM" id="SSF53822">
    <property type="entry name" value="Periplasmic binding protein-like I"/>
    <property type="match status" value="1"/>
</dbReference>
<organism evidence="5 6">
    <name type="scientific">Ktedonosporobacter rubrisoli</name>
    <dbReference type="NCBI Taxonomy" id="2509675"/>
    <lineage>
        <taxon>Bacteria</taxon>
        <taxon>Bacillati</taxon>
        <taxon>Chloroflexota</taxon>
        <taxon>Ktedonobacteria</taxon>
        <taxon>Ktedonobacterales</taxon>
        <taxon>Ktedonosporobacteraceae</taxon>
        <taxon>Ktedonosporobacter</taxon>
    </lineage>
</organism>
<reference evidence="5 6" key="1">
    <citation type="submission" date="2019-01" db="EMBL/GenBank/DDBJ databases">
        <title>Ktedonosporobacter rubrisoli SCAWS-G2.</title>
        <authorList>
            <person name="Huang Y."/>
            <person name="Yan B."/>
        </authorList>
    </citation>
    <scope>NUCLEOTIDE SEQUENCE [LARGE SCALE GENOMIC DNA]</scope>
    <source>
        <strain evidence="5 6">SCAWS-G2</strain>
    </source>
</reference>
<evidence type="ECO:0000256" key="1">
    <source>
        <dbReference type="ARBA" id="ARBA00004196"/>
    </source>
</evidence>
<dbReference type="KEGG" id="kbs:EPA93_44435"/>
<accession>A0A4P6K3Z1</accession>
<feature type="chain" id="PRO_5020437972" evidence="3">
    <location>
        <begin position="26"/>
        <end position="388"/>
    </location>
</feature>
<dbReference type="PANTHER" id="PTHR30036">
    <property type="entry name" value="D-XYLOSE-BINDING PERIPLASMIC PROTEIN"/>
    <property type="match status" value="1"/>
</dbReference>
<dbReference type="GO" id="GO:0030288">
    <property type="term" value="C:outer membrane-bounded periplasmic space"/>
    <property type="evidence" value="ECO:0007669"/>
    <property type="project" value="TreeGrafter"/>
</dbReference>
<evidence type="ECO:0000313" key="6">
    <source>
        <dbReference type="Proteomes" id="UP000290365"/>
    </source>
</evidence>
<comment type="subcellular location">
    <subcellularLocation>
        <location evidence="1">Cell envelope</location>
    </subcellularLocation>
</comment>
<dbReference type="InterPro" id="IPR028082">
    <property type="entry name" value="Peripla_BP_I"/>
</dbReference>
<dbReference type="InterPro" id="IPR025997">
    <property type="entry name" value="SBP_2_dom"/>
</dbReference>
<dbReference type="Gene3D" id="3.40.50.2300">
    <property type="match status" value="2"/>
</dbReference>
<proteinExistence type="predicted"/>
<dbReference type="EMBL" id="CP035758">
    <property type="protein sequence ID" value="QBD82643.1"/>
    <property type="molecule type" value="Genomic_DNA"/>
</dbReference>
<dbReference type="PANTHER" id="PTHR30036:SF1">
    <property type="entry name" value="D-XYLOSE-BINDING PERIPLASMIC PROTEIN"/>
    <property type="match status" value="1"/>
</dbReference>
<dbReference type="AlphaFoldDB" id="A0A4P6K3Z1"/>
<dbReference type="OrthoDB" id="9769193at2"/>
<dbReference type="Pfam" id="PF13407">
    <property type="entry name" value="Peripla_BP_4"/>
    <property type="match status" value="1"/>
</dbReference>
<feature type="signal peptide" evidence="3">
    <location>
        <begin position="1"/>
        <end position="25"/>
    </location>
</feature>
<keyword evidence="2 3" id="KW-0732">Signal</keyword>
<evidence type="ECO:0000313" key="5">
    <source>
        <dbReference type="EMBL" id="QBD82643.1"/>
    </source>
</evidence>
<evidence type="ECO:0000256" key="3">
    <source>
        <dbReference type="SAM" id="SignalP"/>
    </source>
</evidence>
<protein>
    <submittedName>
        <fullName evidence="5">Sugar ABC transporter substrate-binding protein</fullName>
    </submittedName>
</protein>